<keyword evidence="2" id="KW-1185">Reference proteome</keyword>
<geneLocation type="plasmid" evidence="1 2">
    <name>pHIC</name>
</geneLocation>
<dbReference type="RefSeq" id="WP_307905625.1">
    <property type="nucleotide sequence ID" value="NZ_AP027060.1"/>
</dbReference>
<evidence type="ECO:0000313" key="2">
    <source>
        <dbReference type="Proteomes" id="UP001321582"/>
    </source>
</evidence>
<name>A0AAU9DGD5_9FUSO</name>
<protein>
    <submittedName>
        <fullName evidence="1">Uncharacterized protein</fullName>
    </submittedName>
</protein>
<gene>
    <name evidence="1" type="ORF">HLVA_21110</name>
</gene>
<organism evidence="1 2">
    <name type="scientific">Haliovirga abyssi</name>
    <dbReference type="NCBI Taxonomy" id="2996794"/>
    <lineage>
        <taxon>Bacteria</taxon>
        <taxon>Fusobacteriati</taxon>
        <taxon>Fusobacteriota</taxon>
        <taxon>Fusobacteriia</taxon>
        <taxon>Fusobacteriales</taxon>
        <taxon>Haliovirgaceae</taxon>
        <taxon>Haliovirga</taxon>
    </lineage>
</organism>
<dbReference type="AlphaFoldDB" id="A0AAU9DGD5"/>
<reference evidence="1 2" key="1">
    <citation type="submission" date="2022-11" db="EMBL/GenBank/DDBJ databases">
        <title>Haliovirga abyssi gen. nov., sp. nov., a mesophilic fermentative bacterium isolated from the Iheya North hydrothermal field and the proposal of Haliovirgaceae fam. nov.</title>
        <authorList>
            <person name="Miyazaki U."/>
            <person name="Tame A."/>
            <person name="Miyazaki J."/>
            <person name="Takai K."/>
            <person name="Sawayama S."/>
            <person name="Kitajima M."/>
            <person name="Okamoto A."/>
            <person name="Nakagawa S."/>
        </authorList>
    </citation>
    <scope>NUCLEOTIDE SEQUENCE [LARGE SCALE GENOMIC DNA]</scope>
    <source>
        <strain evidence="1 2">IC12</strain>
        <plasmid evidence="1 2">pHIC</plasmid>
    </source>
</reference>
<proteinExistence type="predicted"/>
<accession>A0AAU9DGD5</accession>
<sequence length="54" mass="6420">MLYNIKKRENIEELCKLTGKEDITKNDWSLTYSTYVGITSKIADEDFNFEELRI</sequence>
<dbReference type="EMBL" id="AP027060">
    <property type="protein sequence ID" value="BDU51542.1"/>
    <property type="molecule type" value="Genomic_DNA"/>
</dbReference>
<evidence type="ECO:0000313" key="1">
    <source>
        <dbReference type="EMBL" id="BDU51542.1"/>
    </source>
</evidence>
<keyword evidence="1" id="KW-0614">Plasmid</keyword>
<dbReference type="Proteomes" id="UP001321582">
    <property type="component" value="Plasmid pHIC"/>
</dbReference>
<dbReference type="KEGG" id="haby:HLVA_21110"/>